<keyword evidence="6 11" id="KW-0963">Cytoplasm</keyword>
<comment type="catalytic activity">
    <reaction evidence="1 11">
        <text>(6R)-5,10-methylene-5,6,7,8-tetrahydrofolate + glycine + H2O = (6S)-5,6,7,8-tetrahydrofolate + L-serine</text>
        <dbReference type="Rhea" id="RHEA:15481"/>
        <dbReference type="ChEBI" id="CHEBI:15377"/>
        <dbReference type="ChEBI" id="CHEBI:15636"/>
        <dbReference type="ChEBI" id="CHEBI:33384"/>
        <dbReference type="ChEBI" id="CHEBI:57305"/>
        <dbReference type="ChEBI" id="CHEBI:57453"/>
        <dbReference type="EC" id="2.1.2.1"/>
    </reaction>
</comment>
<evidence type="ECO:0000313" key="15">
    <source>
        <dbReference type="EMBL" id="RZG49336.1"/>
    </source>
</evidence>
<evidence type="ECO:0000313" key="14">
    <source>
        <dbReference type="EMBL" id="AYO54997.1"/>
    </source>
</evidence>
<dbReference type="PROSITE" id="PS00096">
    <property type="entry name" value="SHMT"/>
    <property type="match status" value="1"/>
</dbReference>
<dbReference type="InterPro" id="IPR001085">
    <property type="entry name" value="Ser_HO-MeTrfase"/>
</dbReference>
<dbReference type="Pfam" id="PF00464">
    <property type="entry name" value="SHMT"/>
    <property type="match status" value="1"/>
</dbReference>
<dbReference type="InterPro" id="IPR015421">
    <property type="entry name" value="PyrdxlP-dep_Trfase_major"/>
</dbReference>
<feature type="binding site" evidence="11">
    <location>
        <position position="245"/>
    </location>
    <ligand>
        <name>(6S)-5,6,7,8-tetrahydrofolate</name>
        <dbReference type="ChEBI" id="CHEBI:57453"/>
    </ligand>
</feature>
<dbReference type="RefSeq" id="WP_068975368.1">
    <property type="nucleotide sequence ID" value="NZ_CP031716.1"/>
</dbReference>
<dbReference type="EMBL" id="SGSQ01000001">
    <property type="protein sequence ID" value="RZG49336.1"/>
    <property type="molecule type" value="Genomic_DNA"/>
</dbReference>
<dbReference type="GO" id="GO:0005829">
    <property type="term" value="C:cytosol"/>
    <property type="evidence" value="ECO:0007669"/>
    <property type="project" value="TreeGrafter"/>
</dbReference>
<dbReference type="AlphaFoldDB" id="A0A385C6M6"/>
<evidence type="ECO:0000313" key="16">
    <source>
        <dbReference type="Proteomes" id="UP000279962"/>
    </source>
</evidence>
<dbReference type="GO" id="GO:0035999">
    <property type="term" value="P:tetrahydrofolate interconversion"/>
    <property type="evidence" value="ECO:0007669"/>
    <property type="project" value="UniProtKB-UniRule"/>
</dbReference>
<comment type="pathway">
    <text evidence="11">Amino-acid biosynthesis; glycine biosynthesis; glycine from L-serine: step 1/1.</text>
</comment>
<feature type="site" description="Plays an important role in substrate specificity" evidence="11">
    <location>
        <position position="228"/>
    </location>
</feature>
<feature type="domain" description="Serine hydroxymethyltransferase-like" evidence="13">
    <location>
        <begin position="8"/>
        <end position="385"/>
    </location>
</feature>
<dbReference type="OrthoDB" id="9803846at2"/>
<accession>A0A385C6M6</accession>
<dbReference type="GO" id="GO:0004372">
    <property type="term" value="F:glycine hydroxymethyltransferase activity"/>
    <property type="evidence" value="ECO:0007669"/>
    <property type="project" value="UniProtKB-UniRule"/>
</dbReference>
<evidence type="ECO:0000256" key="10">
    <source>
        <dbReference type="ARBA" id="ARBA00022898"/>
    </source>
</evidence>
<dbReference type="HAMAP" id="MF_00051">
    <property type="entry name" value="SHMT"/>
    <property type="match status" value="1"/>
</dbReference>
<dbReference type="Proteomes" id="UP000279962">
    <property type="component" value="Chromosome"/>
</dbReference>
<evidence type="ECO:0000259" key="13">
    <source>
        <dbReference type="Pfam" id="PF00464"/>
    </source>
</evidence>
<dbReference type="GO" id="GO:0030170">
    <property type="term" value="F:pyridoxal phosphate binding"/>
    <property type="evidence" value="ECO:0007669"/>
    <property type="project" value="UniProtKB-UniRule"/>
</dbReference>
<organism evidence="15 17">
    <name type="scientific">Acinetobacter wuhouensis</name>
    <dbReference type="NCBI Taxonomy" id="1879050"/>
    <lineage>
        <taxon>Bacteria</taxon>
        <taxon>Pseudomonadati</taxon>
        <taxon>Pseudomonadota</taxon>
        <taxon>Gammaproteobacteria</taxon>
        <taxon>Moraxellales</taxon>
        <taxon>Moraxellaceae</taxon>
        <taxon>Acinetobacter</taxon>
    </lineage>
</organism>
<comment type="similarity">
    <text evidence="4 11">Belongs to the SHMT family.</text>
</comment>
<dbReference type="EC" id="2.1.2.1" evidence="11"/>
<reference evidence="15 17" key="2">
    <citation type="submission" date="2019-02" db="EMBL/GenBank/DDBJ databases">
        <title>The Batch Genome Submission of Acinetobacter spp. strains.</title>
        <authorList>
            <person name="Qin J."/>
            <person name="Hu Y."/>
            <person name="Ye H."/>
            <person name="Wei L."/>
            <person name="Feng Y."/>
            <person name="Zong Z."/>
        </authorList>
    </citation>
    <scope>NUCLEOTIDE SEQUENCE [LARGE SCALE GENOMIC DNA]</scope>
    <source>
        <strain evidence="15 17">WCHAW060049</strain>
    </source>
</reference>
<evidence type="ECO:0000313" key="17">
    <source>
        <dbReference type="Proteomes" id="UP000293863"/>
    </source>
</evidence>
<dbReference type="NCBIfam" id="NF000586">
    <property type="entry name" value="PRK00011.1"/>
    <property type="match status" value="1"/>
</dbReference>
<comment type="pathway">
    <text evidence="11">One-carbon metabolism; tetrahydrofolate interconversion.</text>
</comment>
<proteinExistence type="inferred from homology"/>
<dbReference type="PANTHER" id="PTHR11680">
    <property type="entry name" value="SERINE HYDROXYMETHYLTRANSFERASE"/>
    <property type="match status" value="1"/>
</dbReference>
<keyword evidence="10 11" id="KW-0663">Pyridoxal phosphate</keyword>
<evidence type="ECO:0000256" key="12">
    <source>
        <dbReference type="PIRSR" id="PIRSR000412-50"/>
    </source>
</evidence>
<feature type="binding site" evidence="11">
    <location>
        <begin position="354"/>
        <end position="356"/>
    </location>
    <ligand>
        <name>(6S)-5,6,7,8-tetrahydrofolate</name>
        <dbReference type="ChEBI" id="CHEBI:57453"/>
    </ligand>
</feature>
<dbReference type="SUPFAM" id="SSF53383">
    <property type="entry name" value="PLP-dependent transferases"/>
    <property type="match status" value="1"/>
</dbReference>
<evidence type="ECO:0000256" key="1">
    <source>
        <dbReference type="ARBA" id="ARBA00001528"/>
    </source>
</evidence>
<evidence type="ECO:0000256" key="3">
    <source>
        <dbReference type="ARBA" id="ARBA00004496"/>
    </source>
</evidence>
<dbReference type="InterPro" id="IPR049943">
    <property type="entry name" value="Ser_HO-MeTrfase-like"/>
</dbReference>
<dbReference type="InterPro" id="IPR015422">
    <property type="entry name" value="PyrdxlP-dep_Trfase_small"/>
</dbReference>
<comment type="cofactor">
    <cofactor evidence="2 11 12">
        <name>pyridoxal 5'-phosphate</name>
        <dbReference type="ChEBI" id="CHEBI:597326"/>
    </cofactor>
</comment>
<comment type="subunit">
    <text evidence="5 11">Homodimer.</text>
</comment>
<evidence type="ECO:0000256" key="5">
    <source>
        <dbReference type="ARBA" id="ARBA00011738"/>
    </source>
</evidence>
<dbReference type="EMBL" id="CP033133">
    <property type="protein sequence ID" value="AYO54997.1"/>
    <property type="molecule type" value="Genomic_DNA"/>
</dbReference>
<dbReference type="GO" id="GO:0008168">
    <property type="term" value="F:methyltransferase activity"/>
    <property type="evidence" value="ECO:0007669"/>
    <property type="project" value="UniProtKB-KW"/>
</dbReference>
<dbReference type="STRING" id="1879050.GCA_001696605_03223"/>
<name>A0A385C6M6_9GAMM</name>
<keyword evidence="8 11" id="KW-0028">Amino-acid biosynthesis</keyword>
<comment type="subcellular location">
    <subcellularLocation>
        <location evidence="3 11">Cytoplasm</location>
    </subcellularLocation>
</comment>
<dbReference type="UniPathway" id="UPA00193"/>
<comment type="function">
    <text evidence="11">Catalyzes the reversible interconversion of serine and glycine with tetrahydrofolate (THF) serving as the one-carbon carrier. This reaction serves as the major source of one-carbon groups required for the biosynthesis of purines, thymidylate, methionine, and other important biomolecules. Also exhibits THF-independent aldolase activity toward beta-hydroxyamino acids, producing glycine and aldehydes, via a retro-aldol mechanism.</text>
</comment>
<evidence type="ECO:0000256" key="6">
    <source>
        <dbReference type="ARBA" id="ARBA00022490"/>
    </source>
</evidence>
<dbReference type="GO" id="GO:0019264">
    <property type="term" value="P:glycine biosynthetic process from serine"/>
    <property type="evidence" value="ECO:0007669"/>
    <property type="project" value="UniProtKB-UniRule"/>
</dbReference>
<dbReference type="InterPro" id="IPR015424">
    <property type="entry name" value="PyrdxlP-dep_Trfase"/>
</dbReference>
<dbReference type="FunFam" id="3.40.640.10:FF:000001">
    <property type="entry name" value="Serine hydroxymethyltransferase"/>
    <property type="match status" value="1"/>
</dbReference>
<evidence type="ECO:0000256" key="4">
    <source>
        <dbReference type="ARBA" id="ARBA00006376"/>
    </source>
</evidence>
<evidence type="ECO:0000256" key="9">
    <source>
        <dbReference type="ARBA" id="ARBA00022679"/>
    </source>
</evidence>
<protein>
    <recommendedName>
        <fullName evidence="11">Serine hydroxymethyltransferase</fullName>
        <shortName evidence="11">SHMT</shortName>
        <shortName evidence="11">Serine methylase</shortName>
        <ecNumber evidence="11">2.1.2.1</ecNumber>
    </recommendedName>
</protein>
<feature type="modified residue" description="N6-(pyridoxal phosphate)lysine" evidence="11 12">
    <location>
        <position position="229"/>
    </location>
</feature>
<dbReference type="UniPathway" id="UPA00288">
    <property type="reaction ID" value="UER01023"/>
</dbReference>
<keyword evidence="9 11" id="KW-0808">Transferase</keyword>
<keyword evidence="17" id="KW-1185">Reference proteome</keyword>
<evidence type="ECO:0000256" key="8">
    <source>
        <dbReference type="ARBA" id="ARBA00022605"/>
    </source>
</evidence>
<keyword evidence="7 11" id="KW-0554">One-carbon metabolism</keyword>
<evidence type="ECO:0000256" key="11">
    <source>
        <dbReference type="HAMAP-Rule" id="MF_00051"/>
    </source>
</evidence>
<dbReference type="InterPro" id="IPR039429">
    <property type="entry name" value="SHMT-like_dom"/>
</dbReference>
<feature type="binding site" evidence="11">
    <location>
        <begin position="124"/>
        <end position="126"/>
    </location>
    <ligand>
        <name>(6S)-5,6,7,8-tetrahydrofolate</name>
        <dbReference type="ChEBI" id="CHEBI:57453"/>
    </ligand>
</feature>
<feature type="binding site" evidence="11">
    <location>
        <position position="120"/>
    </location>
    <ligand>
        <name>(6S)-5,6,7,8-tetrahydrofolate</name>
        <dbReference type="ChEBI" id="CHEBI:57453"/>
    </ligand>
</feature>
<dbReference type="CDD" id="cd00378">
    <property type="entry name" value="SHMT"/>
    <property type="match status" value="1"/>
</dbReference>
<dbReference type="Gene3D" id="3.90.1150.10">
    <property type="entry name" value="Aspartate Aminotransferase, domain 1"/>
    <property type="match status" value="1"/>
</dbReference>
<gene>
    <name evidence="11" type="primary">glyA</name>
    <name evidence="14" type="ORF">CDG68_15645</name>
    <name evidence="15" type="ORF">EXU28_00625</name>
</gene>
<dbReference type="PANTHER" id="PTHR11680:SF50">
    <property type="entry name" value="SERINE HYDROXYMETHYLTRANSFERASE"/>
    <property type="match status" value="1"/>
</dbReference>
<evidence type="ECO:0000256" key="2">
    <source>
        <dbReference type="ARBA" id="ARBA00001933"/>
    </source>
</evidence>
<dbReference type="GO" id="GO:0032259">
    <property type="term" value="P:methylation"/>
    <property type="evidence" value="ECO:0007669"/>
    <property type="project" value="UniProtKB-KW"/>
</dbReference>
<keyword evidence="15" id="KW-0489">Methyltransferase</keyword>
<sequence>MFANISISEFDPEIAQAIAQEDARQEAHIELIASENYCSPAVMEAQGSKLTNKYAEGYPGKRYYGGCEYVDVIEQLAIDRAKELFGADYANVQPHAGSQANSAVYLALLNPGDTVLGMSLAHGGHLTHGAKVSFSGKTYNAIQYGLNPETGEIDYEEVERLAVEHKPRMIVAGFSAYSQIVDWQRFRDIADKVGAYLFVDMAHVAGLVAAGVYPSPVQIADVTTTTTHKTLRGPRSGLILAKANEEIEKKLQSAVFPGNQGGPLVHAVAAKAICFKEAMAPEYKTYQQQVVKNAQAMAEVLIARGYDVVSGGTENHLFLLSLIKQDVTGKDADAWLGAAHITVNKNSVPNDPRSPFVTSGIRIGTPAVTTRGFGEAEVRDLAGWIADILDAKGDEAVINTVKAKVEAVCAKFPVYAK</sequence>
<evidence type="ECO:0000256" key="7">
    <source>
        <dbReference type="ARBA" id="ARBA00022563"/>
    </source>
</evidence>
<dbReference type="PIRSF" id="PIRSF000412">
    <property type="entry name" value="SHMT"/>
    <property type="match status" value="1"/>
</dbReference>
<dbReference type="InterPro" id="IPR019798">
    <property type="entry name" value="Ser_HO-MeTrfase_PLP_BS"/>
</dbReference>
<dbReference type="FunFam" id="3.90.1150.10:FF:000003">
    <property type="entry name" value="Serine hydroxymethyltransferase"/>
    <property type="match status" value="1"/>
</dbReference>
<dbReference type="KEGG" id="awu:BEN71_12900"/>
<reference evidence="14 16" key="1">
    <citation type="submission" date="2018-10" db="EMBL/GenBank/DDBJ databases">
        <title>The complete genome of Acinetobacter wuhouensis strain WCHAW010062.</title>
        <authorList>
            <person name="Hu Y."/>
            <person name="Long H."/>
            <person name="Feng Y."/>
            <person name="Zong Z."/>
        </authorList>
    </citation>
    <scope>NUCLEOTIDE SEQUENCE [LARGE SCALE GENOMIC DNA]</scope>
    <source>
        <strain evidence="14 16">WCHAW010062</strain>
    </source>
</reference>
<dbReference type="Gene3D" id="3.40.640.10">
    <property type="entry name" value="Type I PLP-dependent aspartate aminotransferase-like (Major domain)"/>
    <property type="match status" value="1"/>
</dbReference>
<dbReference type="Proteomes" id="UP000293863">
    <property type="component" value="Unassembled WGS sequence"/>
</dbReference>